<evidence type="ECO:0000313" key="2">
    <source>
        <dbReference type="Proteomes" id="UP001202717"/>
    </source>
</evidence>
<organism evidence="1 2">
    <name type="scientific">Psychroserpens ponticola</name>
    <dbReference type="NCBI Taxonomy" id="2932268"/>
    <lineage>
        <taxon>Bacteria</taxon>
        <taxon>Pseudomonadati</taxon>
        <taxon>Bacteroidota</taxon>
        <taxon>Flavobacteriia</taxon>
        <taxon>Flavobacteriales</taxon>
        <taxon>Flavobacteriaceae</taxon>
        <taxon>Psychroserpens</taxon>
    </lineage>
</organism>
<dbReference type="InterPro" id="IPR012349">
    <property type="entry name" value="Split_barrel_FMN-bd"/>
</dbReference>
<reference evidence="1 2" key="1">
    <citation type="submission" date="2023-01" db="EMBL/GenBank/DDBJ databases">
        <title>Psychroserpens ponticola sp. nov., isolated from seawater.</title>
        <authorList>
            <person name="Kristyanto S."/>
            <person name="Jung J."/>
            <person name="Kim J.M."/>
            <person name="Jeon C.O."/>
        </authorList>
    </citation>
    <scope>NUCLEOTIDE SEQUENCE [LARGE SCALE GENOMIC DNA]</scope>
    <source>
        <strain evidence="1 2">MSW6</strain>
    </source>
</reference>
<protein>
    <submittedName>
        <fullName evidence="1">Pyridoxamine 5'-phosphate oxidase family protein</fullName>
    </submittedName>
</protein>
<dbReference type="InterPro" id="IPR024747">
    <property type="entry name" value="Pyridox_Oxase-rel"/>
</dbReference>
<evidence type="ECO:0000313" key="1">
    <source>
        <dbReference type="EMBL" id="WCO00699.1"/>
    </source>
</evidence>
<dbReference type="Gene3D" id="2.30.110.10">
    <property type="entry name" value="Electron Transport, Fmn-binding Protein, Chain A"/>
    <property type="match status" value="1"/>
</dbReference>
<sequence>MIKNLDKADCQLILRQNYIGHLGYIYRDRPFVIPITYFFKDNRIICYSGEGHKIIAMRKHGPITLEVSDITSVDHWQSIAVHGNYEEFEGSAAKALLHDFSLGIKDVILNKEHRDLNFISEFSAKIAKNDLPIVFVINIEDVTGKVRRK</sequence>
<dbReference type="RefSeq" id="WP_249996127.1">
    <property type="nucleotide sequence ID" value="NZ_CP116221.1"/>
</dbReference>
<dbReference type="Pfam" id="PF12900">
    <property type="entry name" value="Pyridox_ox_2"/>
    <property type="match status" value="1"/>
</dbReference>
<proteinExistence type="predicted"/>
<dbReference type="EMBL" id="CP116221">
    <property type="protein sequence ID" value="WCO00699.1"/>
    <property type="molecule type" value="Genomic_DNA"/>
</dbReference>
<name>A0ABY7RUA9_9FLAO</name>
<accession>A0ABY7RUA9</accession>
<gene>
    <name evidence="1" type="ORF">MUN68_011545</name>
</gene>
<dbReference type="SUPFAM" id="SSF50475">
    <property type="entry name" value="FMN-binding split barrel"/>
    <property type="match status" value="1"/>
</dbReference>
<dbReference type="Proteomes" id="UP001202717">
    <property type="component" value="Chromosome"/>
</dbReference>
<keyword evidence="2" id="KW-1185">Reference proteome</keyword>